<accession>A0A537IUI0</accession>
<evidence type="ECO:0000313" key="4">
    <source>
        <dbReference type="Proteomes" id="UP000318834"/>
    </source>
</evidence>
<dbReference type="Pfam" id="PF00535">
    <property type="entry name" value="Glycos_transf_2"/>
    <property type="match status" value="1"/>
</dbReference>
<organism evidence="3 4">
    <name type="scientific">Candidatus Segetimicrobium genomatis</name>
    <dbReference type="NCBI Taxonomy" id="2569760"/>
    <lineage>
        <taxon>Bacteria</taxon>
        <taxon>Bacillati</taxon>
        <taxon>Candidatus Sysuimicrobiota</taxon>
        <taxon>Candidatus Sysuimicrobiia</taxon>
        <taxon>Candidatus Sysuimicrobiales</taxon>
        <taxon>Candidatus Segetimicrobiaceae</taxon>
        <taxon>Candidatus Segetimicrobium</taxon>
    </lineage>
</organism>
<gene>
    <name evidence="3" type="ORF">E6H05_07350</name>
</gene>
<dbReference type="AlphaFoldDB" id="A0A537IUI0"/>
<dbReference type="EMBL" id="VBAP01000050">
    <property type="protein sequence ID" value="TMI74940.1"/>
    <property type="molecule type" value="Genomic_DNA"/>
</dbReference>
<dbReference type="SUPFAM" id="SSF53448">
    <property type="entry name" value="Nucleotide-diphospho-sugar transferases"/>
    <property type="match status" value="1"/>
</dbReference>
<dbReference type="Proteomes" id="UP000318834">
    <property type="component" value="Unassembled WGS sequence"/>
</dbReference>
<dbReference type="Pfam" id="PF08241">
    <property type="entry name" value="Methyltransf_11"/>
    <property type="match status" value="1"/>
</dbReference>
<dbReference type="InterPro" id="IPR050834">
    <property type="entry name" value="Glycosyltransf_2"/>
</dbReference>
<dbReference type="CDD" id="cd02440">
    <property type="entry name" value="AdoMet_MTases"/>
    <property type="match status" value="1"/>
</dbReference>
<dbReference type="PANTHER" id="PTHR43685:SF2">
    <property type="entry name" value="GLYCOSYLTRANSFERASE 2-LIKE DOMAIN-CONTAINING PROTEIN"/>
    <property type="match status" value="1"/>
</dbReference>
<dbReference type="Gene3D" id="3.90.550.10">
    <property type="entry name" value="Spore Coat Polysaccharide Biosynthesis Protein SpsA, Chain A"/>
    <property type="match status" value="1"/>
</dbReference>
<dbReference type="PANTHER" id="PTHR43685">
    <property type="entry name" value="GLYCOSYLTRANSFERASE"/>
    <property type="match status" value="1"/>
</dbReference>
<feature type="domain" description="Methyltransferase type 11" evidence="2">
    <location>
        <begin position="318"/>
        <end position="367"/>
    </location>
</feature>
<keyword evidence="3" id="KW-0808">Transferase</keyword>
<reference evidence="3 4" key="1">
    <citation type="journal article" date="2019" name="Nat. Microbiol.">
        <title>Mediterranean grassland soil C-N compound turnover is dependent on rainfall and depth, and is mediated by genomically divergent microorganisms.</title>
        <authorList>
            <person name="Diamond S."/>
            <person name="Andeer P.F."/>
            <person name="Li Z."/>
            <person name="Crits-Christoph A."/>
            <person name="Burstein D."/>
            <person name="Anantharaman K."/>
            <person name="Lane K.R."/>
            <person name="Thomas B.C."/>
            <person name="Pan C."/>
            <person name="Northen T.R."/>
            <person name="Banfield J.F."/>
        </authorList>
    </citation>
    <scope>NUCLEOTIDE SEQUENCE [LARGE SCALE GENOMIC DNA]</scope>
    <source>
        <strain evidence="3">NP_8</strain>
    </source>
</reference>
<comment type="caution">
    <text evidence="3">The sequence shown here is derived from an EMBL/GenBank/DDBJ whole genome shotgun (WGS) entry which is preliminary data.</text>
</comment>
<evidence type="ECO:0000259" key="1">
    <source>
        <dbReference type="Pfam" id="PF00535"/>
    </source>
</evidence>
<feature type="domain" description="Glycosyltransferase 2-like" evidence="1">
    <location>
        <begin position="9"/>
        <end position="127"/>
    </location>
</feature>
<dbReference type="InterPro" id="IPR001173">
    <property type="entry name" value="Glyco_trans_2-like"/>
</dbReference>
<dbReference type="SUPFAM" id="SSF53335">
    <property type="entry name" value="S-adenosyl-L-methionine-dependent methyltransferases"/>
    <property type="match status" value="1"/>
</dbReference>
<dbReference type="InterPro" id="IPR029044">
    <property type="entry name" value="Nucleotide-diphossugar_trans"/>
</dbReference>
<dbReference type="GO" id="GO:0008757">
    <property type="term" value="F:S-adenosylmethionine-dependent methyltransferase activity"/>
    <property type="evidence" value="ECO:0007669"/>
    <property type="project" value="InterPro"/>
</dbReference>
<dbReference type="InterPro" id="IPR029063">
    <property type="entry name" value="SAM-dependent_MTases_sf"/>
</dbReference>
<name>A0A537IUI0_9BACT</name>
<dbReference type="Gene3D" id="3.40.50.150">
    <property type="entry name" value="Vaccinia Virus protein VP39"/>
    <property type="match status" value="1"/>
</dbReference>
<proteinExistence type="predicted"/>
<evidence type="ECO:0000313" key="3">
    <source>
        <dbReference type="EMBL" id="TMI74940.1"/>
    </source>
</evidence>
<sequence length="464" mass="53019">MNNTTPLISVTMTTHNRADLLLQRSIPSMLRQTYANWELLIRGDGAGRDTEFVINSFNDPRIKYKRLPRRLYRTPKEQWAVGSADALNDALDEAQGDYLAHLDDDDELLPPHLETLMTLLRSGGFDFGWARAHCETDRGWIVFGEPPDHTTLQQRNLTVHCAVMYDRRKFGHLRYDTEGTEPADWRLWKKITAAGARLGFSDQIVAVHYAETHHKQVPRLKFAHALANLIQERGGLSRLARTALQRGLRPGGPGTLLRALRGLRSTVLPHSFGSNAPTPAWADRPGGSGKIKVNVGSGVQHRLGPDWKNLDILHGADIRADVRRGLPFEDASVDFIYSEHFIEHLSLDEARFYFKECHRVLKPGGVVRTATIDLPYVLERYVRDWSDQTWLRDYGFETAGEMLNATFYMWQHRFIYDEEALRRSVARAGFQMIERCYLGRSRHAALVNLETRPESRLILESVKE</sequence>
<protein>
    <submittedName>
        <fullName evidence="3">Glycosyltransferase</fullName>
    </submittedName>
</protein>
<evidence type="ECO:0000259" key="2">
    <source>
        <dbReference type="Pfam" id="PF08241"/>
    </source>
</evidence>
<dbReference type="InterPro" id="IPR013216">
    <property type="entry name" value="Methyltransf_11"/>
</dbReference>